<evidence type="ECO:0000256" key="4">
    <source>
        <dbReference type="ARBA" id="ARBA00022692"/>
    </source>
</evidence>
<dbReference type="InterPro" id="IPR036942">
    <property type="entry name" value="Beta-barrel_TonB_sf"/>
</dbReference>
<protein>
    <submittedName>
        <fullName evidence="10">SusC/RagA family TonB-linked outer membrane protein</fullName>
    </submittedName>
</protein>
<dbReference type="SUPFAM" id="SSF56935">
    <property type="entry name" value="Porins"/>
    <property type="match status" value="1"/>
</dbReference>
<dbReference type="PROSITE" id="PS52016">
    <property type="entry name" value="TONB_DEPENDENT_REC_3"/>
    <property type="match status" value="1"/>
</dbReference>
<evidence type="ECO:0000256" key="8">
    <source>
        <dbReference type="SAM" id="SignalP"/>
    </source>
</evidence>
<comment type="caution">
    <text evidence="10">The sequence shown here is derived from an EMBL/GenBank/DDBJ whole genome shotgun (WGS) entry which is preliminary data.</text>
</comment>
<keyword evidence="4 7" id="KW-0812">Transmembrane</keyword>
<dbReference type="InterPro" id="IPR012910">
    <property type="entry name" value="Plug_dom"/>
</dbReference>
<proteinExistence type="inferred from homology"/>
<name>A0ABS9VGZ6_9BACT</name>
<dbReference type="Proteomes" id="UP001165430">
    <property type="component" value="Unassembled WGS sequence"/>
</dbReference>
<evidence type="ECO:0000256" key="7">
    <source>
        <dbReference type="PROSITE-ProRule" id="PRU01360"/>
    </source>
</evidence>
<evidence type="ECO:0000256" key="5">
    <source>
        <dbReference type="ARBA" id="ARBA00023136"/>
    </source>
</evidence>
<feature type="domain" description="TonB-dependent receptor plug" evidence="9">
    <location>
        <begin position="124"/>
        <end position="227"/>
    </location>
</feature>
<accession>A0ABS9VGZ6</accession>
<sequence length="1059" mass="118990">MYSKQFIKYSLICILLFLSIQQLKAQSTYSVTGKVNTENQEAVPGAMVILKGSSRGVVTDEEGVFELNLPSGDIVLRVSYLGYATVEKTISVPISEPIQIYLKEEGFSMEAFEIVSTGYEELPKERATGSFAQVDNELLNRRISTNLLDRLEDVTPGLVFNRTGGGDPISIRGRSTISANANPLIVIDNFPYDGPLESINPNDVESITVLRDAAAASIWGARAGNGVIVITTKKGQAATKPKFSFNTNTNFIEAPDLFYAPRMEISDFIGVERTLFDRGFYQSREVSIDRQTLSPGVELMIQLRDGIISQGEYDERLAALQSIDTRSELNRHFYQPQINQQHSASLSGGTATHQYVVSLGYDQNRASIVGNKNDRITLSTQNTWNLANDRLTLNLGVYYAQRNNVETTKLPDLFPYDRLADEAGNALPVIQGLSKRYIQGLDNPFLLDWTFVPIEEIGMRNDRQQNTDLRANMALQYKVSKDLKLDLQYQYWQNAANNKEIVSQETFEVRDLINRFTQVEPDGQLSRAIPIGAIYNKSDIFAKSHTVRAQLTYNKKIGKHQVSALGGGELKDWTSNTDRIRYYGYSERFANSENVDYFTRFRTFHNNRLANIPYGGGHSGSIDRFVSAFANASYTYDKKYIFSASARNDASNLFGVRANQRAVPLWSTGLAWILSEEGFYSWVAVPYLKLRGTYGFSGNIDRTVTAFTTASAMQGNFNPVSRLPYAQVLNPPNENLRWEQIQMTNFGLDFESKSGRLSGSFEYYIKNGVDLFGTIPMAPSSGVLTYRGNFASSKTQGLDMIIRGKIVQRAIRWDASLIYNHVRDRVTGYETQASVSNYLAFAGGSDLIFPFEGRPLFSVYSYPWGGLNPDNGNPMGMLDGEPSDNYTAIFNEATPESIIFNGSARPTSVGTVSNNFSYKGFSLSANITYRFGHVFRRSSILYNSLFNGDLGHEDFGNRWRNPGDELSTQVPSMPLGLNANRDNMYRYSEILVERGDHIRLQDVRVSYLFDEIKGFNRLELYAFVNNLGLLWKHTDLPIDPDFRTMRPLKSFAFGVRIDL</sequence>
<keyword evidence="11" id="KW-1185">Reference proteome</keyword>
<keyword evidence="2 7" id="KW-0813">Transport</keyword>
<evidence type="ECO:0000256" key="3">
    <source>
        <dbReference type="ARBA" id="ARBA00022452"/>
    </source>
</evidence>
<evidence type="ECO:0000256" key="2">
    <source>
        <dbReference type="ARBA" id="ARBA00022448"/>
    </source>
</evidence>
<gene>
    <name evidence="10" type="ORF">MM213_17450</name>
</gene>
<comment type="subcellular location">
    <subcellularLocation>
        <location evidence="1 7">Cell outer membrane</location>
        <topology evidence="1 7">Multi-pass membrane protein</topology>
    </subcellularLocation>
</comment>
<evidence type="ECO:0000259" key="9">
    <source>
        <dbReference type="Pfam" id="PF07715"/>
    </source>
</evidence>
<dbReference type="InterPro" id="IPR023997">
    <property type="entry name" value="TonB-dep_OMP_SusC/RagA_CS"/>
</dbReference>
<dbReference type="InterPro" id="IPR037066">
    <property type="entry name" value="Plug_dom_sf"/>
</dbReference>
<dbReference type="SUPFAM" id="SSF49464">
    <property type="entry name" value="Carboxypeptidase regulatory domain-like"/>
    <property type="match status" value="1"/>
</dbReference>
<comment type="similarity">
    <text evidence="7">Belongs to the TonB-dependent receptor family.</text>
</comment>
<dbReference type="RefSeq" id="WP_241414180.1">
    <property type="nucleotide sequence ID" value="NZ_JAKZGO010000019.1"/>
</dbReference>
<dbReference type="NCBIfam" id="TIGR04056">
    <property type="entry name" value="OMP_RagA_SusC"/>
    <property type="match status" value="1"/>
</dbReference>
<dbReference type="InterPro" id="IPR039426">
    <property type="entry name" value="TonB-dep_rcpt-like"/>
</dbReference>
<evidence type="ECO:0000313" key="10">
    <source>
        <dbReference type="EMBL" id="MCH7415290.1"/>
    </source>
</evidence>
<dbReference type="Pfam" id="PF13715">
    <property type="entry name" value="CarbopepD_reg_2"/>
    <property type="match status" value="1"/>
</dbReference>
<evidence type="ECO:0000313" key="11">
    <source>
        <dbReference type="Proteomes" id="UP001165430"/>
    </source>
</evidence>
<dbReference type="NCBIfam" id="TIGR04057">
    <property type="entry name" value="SusC_RagA_signa"/>
    <property type="match status" value="1"/>
</dbReference>
<feature type="chain" id="PRO_5046545773" evidence="8">
    <location>
        <begin position="26"/>
        <end position="1059"/>
    </location>
</feature>
<dbReference type="InterPro" id="IPR008969">
    <property type="entry name" value="CarboxyPept-like_regulatory"/>
</dbReference>
<dbReference type="InterPro" id="IPR023996">
    <property type="entry name" value="TonB-dep_OMP_SusC/RagA"/>
</dbReference>
<keyword evidence="3 7" id="KW-1134">Transmembrane beta strand</keyword>
<keyword evidence="5 7" id="KW-0472">Membrane</keyword>
<keyword evidence="8" id="KW-0732">Signal</keyword>
<evidence type="ECO:0000256" key="6">
    <source>
        <dbReference type="ARBA" id="ARBA00023237"/>
    </source>
</evidence>
<organism evidence="10 11">
    <name type="scientific">Belliella alkalica</name>
    <dbReference type="NCBI Taxonomy" id="1730871"/>
    <lineage>
        <taxon>Bacteria</taxon>
        <taxon>Pseudomonadati</taxon>
        <taxon>Bacteroidota</taxon>
        <taxon>Cytophagia</taxon>
        <taxon>Cytophagales</taxon>
        <taxon>Cyclobacteriaceae</taxon>
        <taxon>Belliella</taxon>
    </lineage>
</organism>
<reference evidence="10" key="1">
    <citation type="submission" date="2022-03" db="EMBL/GenBank/DDBJ databases">
        <title>De novo assembled genomes of Belliella spp. (Cyclobacteriaceae) strains.</title>
        <authorList>
            <person name="Szabo A."/>
            <person name="Korponai K."/>
            <person name="Felfoldi T."/>
        </authorList>
    </citation>
    <scope>NUCLEOTIDE SEQUENCE</scope>
    <source>
        <strain evidence="10">DSM 111903</strain>
    </source>
</reference>
<dbReference type="Gene3D" id="2.170.130.10">
    <property type="entry name" value="TonB-dependent receptor, plug domain"/>
    <property type="match status" value="1"/>
</dbReference>
<feature type="signal peptide" evidence="8">
    <location>
        <begin position="1"/>
        <end position="25"/>
    </location>
</feature>
<dbReference type="Pfam" id="PF07715">
    <property type="entry name" value="Plug"/>
    <property type="match status" value="1"/>
</dbReference>
<keyword evidence="6 7" id="KW-0998">Cell outer membrane</keyword>
<evidence type="ECO:0000256" key="1">
    <source>
        <dbReference type="ARBA" id="ARBA00004571"/>
    </source>
</evidence>
<dbReference type="Gene3D" id="2.40.170.20">
    <property type="entry name" value="TonB-dependent receptor, beta-barrel domain"/>
    <property type="match status" value="1"/>
</dbReference>
<dbReference type="Gene3D" id="2.60.40.1120">
    <property type="entry name" value="Carboxypeptidase-like, regulatory domain"/>
    <property type="match status" value="1"/>
</dbReference>
<dbReference type="EMBL" id="JAKZGO010000019">
    <property type="protein sequence ID" value="MCH7415290.1"/>
    <property type="molecule type" value="Genomic_DNA"/>
</dbReference>